<name>A0A177KXH8_9BACI</name>
<comment type="caution">
    <text evidence="1">The sequence shown here is derived from an EMBL/GenBank/DDBJ whole genome shotgun (WGS) entry which is preliminary data.</text>
</comment>
<organism evidence="1 2">
    <name type="scientific">Domibacillus aminovorans</name>
    <dbReference type="NCBI Taxonomy" id="29332"/>
    <lineage>
        <taxon>Bacteria</taxon>
        <taxon>Bacillati</taxon>
        <taxon>Bacillota</taxon>
        <taxon>Bacilli</taxon>
        <taxon>Bacillales</taxon>
        <taxon>Bacillaceae</taxon>
        <taxon>Domibacillus</taxon>
    </lineage>
</organism>
<evidence type="ECO:0000313" key="1">
    <source>
        <dbReference type="EMBL" id="OAH57846.1"/>
    </source>
</evidence>
<proteinExistence type="predicted"/>
<dbReference type="AlphaFoldDB" id="A0A177KXH8"/>
<accession>A0A177KXH8</accession>
<gene>
    <name evidence="1" type="ORF">AWH48_02200</name>
</gene>
<dbReference type="InterPro" id="IPR009776">
    <property type="entry name" value="Spore_0_M"/>
</dbReference>
<dbReference type="Proteomes" id="UP000077271">
    <property type="component" value="Unassembled WGS sequence"/>
</dbReference>
<dbReference type="PANTHER" id="PTHR40053:SF1">
    <property type="entry name" value="SPORULATION-CONTROL PROTEIN SPO0M"/>
    <property type="match status" value="1"/>
</dbReference>
<sequence length="187" mass="21558">MVLSIMEKRILKSRLNGFLFLIHYVQNSNKNKKIVLNKLNTGIEIKNKQEIIYMWKKIFSSIGIGSVKVDTILHDKKAALGEMIKGDVLICGGQTDEPIQKINLLLYLQYEEVRKDSDFSWHDKHIDELTIVVNRHIKAGEKDRIPFTMKIPADGPKTGEKHKWFLQTTVLINQSVDPTDEDELMIV</sequence>
<dbReference type="EMBL" id="LQWZ01000012">
    <property type="protein sequence ID" value="OAH57846.1"/>
    <property type="molecule type" value="Genomic_DNA"/>
</dbReference>
<dbReference type="PANTHER" id="PTHR40053">
    <property type="entry name" value="SPORULATION-CONTROL PROTEIN SPO0M"/>
    <property type="match status" value="1"/>
</dbReference>
<evidence type="ECO:0000313" key="2">
    <source>
        <dbReference type="Proteomes" id="UP000077271"/>
    </source>
</evidence>
<reference evidence="1 2" key="1">
    <citation type="submission" date="2016-01" db="EMBL/GenBank/DDBJ databases">
        <title>Investigation of taxonomic status of Bacillus aminovorans.</title>
        <authorList>
            <person name="Verma A."/>
            <person name="Pal Y."/>
            <person name="Krishnamurthi S."/>
        </authorList>
    </citation>
    <scope>NUCLEOTIDE SEQUENCE [LARGE SCALE GENOMIC DNA]</scope>
    <source>
        <strain evidence="1 2">DSM 4337</strain>
    </source>
</reference>
<protein>
    <submittedName>
        <fullName evidence="1">Uncharacterized protein</fullName>
    </submittedName>
</protein>
<dbReference type="Pfam" id="PF07070">
    <property type="entry name" value="Spo0M"/>
    <property type="match status" value="1"/>
</dbReference>